<keyword evidence="7" id="KW-0732">Signal</keyword>
<name>A0ABQ9VX30_SAGOE</name>
<dbReference type="PROSITE" id="PS50024">
    <property type="entry name" value="SEA"/>
    <property type="match status" value="1"/>
</dbReference>
<evidence type="ECO:0000256" key="16">
    <source>
        <dbReference type="ARBA" id="ARBA00045407"/>
    </source>
</evidence>
<evidence type="ECO:0000256" key="9">
    <source>
        <dbReference type="ARBA" id="ARBA00022981"/>
    </source>
</evidence>
<dbReference type="InterPro" id="IPR036364">
    <property type="entry name" value="SEA_dom_sf"/>
</dbReference>
<dbReference type="SUPFAM" id="SSF82671">
    <property type="entry name" value="SEA domain"/>
    <property type="match status" value="1"/>
</dbReference>
<keyword evidence="8" id="KW-0677">Repeat</keyword>
<evidence type="ECO:0000256" key="4">
    <source>
        <dbReference type="ARBA" id="ARBA00022525"/>
    </source>
</evidence>
<dbReference type="Pfam" id="PF01390">
    <property type="entry name" value="SEA"/>
    <property type="match status" value="1"/>
</dbReference>
<dbReference type="EMBL" id="JASSZA010000004">
    <property type="protein sequence ID" value="KAK2113958.1"/>
    <property type="molecule type" value="Genomic_DNA"/>
</dbReference>
<gene>
    <name evidence="18" type="primary">IMPG1_2</name>
    <name evidence="18" type="ORF">P7K49_008224</name>
</gene>
<evidence type="ECO:0000256" key="6">
    <source>
        <dbReference type="ARBA" id="ARBA00022674"/>
    </source>
</evidence>
<evidence type="ECO:0000256" key="13">
    <source>
        <dbReference type="ARBA" id="ARBA00023290"/>
    </source>
</evidence>
<evidence type="ECO:0000256" key="12">
    <source>
        <dbReference type="ARBA" id="ARBA00023273"/>
    </source>
</evidence>
<protein>
    <recommendedName>
        <fullName evidence="14">Interphotoreceptor matrix proteoglycan 1</fullName>
    </recommendedName>
    <alternativeName>
        <fullName evidence="15">Sialoprotein associated with cones and rods</fullName>
    </alternativeName>
</protein>
<evidence type="ECO:0000259" key="17">
    <source>
        <dbReference type="PROSITE" id="PS50024"/>
    </source>
</evidence>
<comment type="subcellular location">
    <subcellularLocation>
        <location evidence="2">Cell projection</location>
        <location evidence="2">Cilium</location>
        <location evidence="2">Photoreceptor outer segment</location>
    </subcellularLocation>
    <subcellularLocation>
        <location evidence="1">Photoreceptor inner segment</location>
    </subcellularLocation>
    <subcellularLocation>
        <location evidence="3">Secreted</location>
        <location evidence="3">Extracellular space</location>
        <location evidence="3">Extracellular matrix</location>
        <location evidence="3">Interphotoreceptor matrix</location>
    </subcellularLocation>
</comment>
<evidence type="ECO:0000256" key="2">
    <source>
        <dbReference type="ARBA" id="ARBA00004504"/>
    </source>
</evidence>
<dbReference type="Proteomes" id="UP001266305">
    <property type="component" value="Unassembled WGS sequence"/>
</dbReference>
<keyword evidence="5" id="KW-0272">Extracellular matrix</keyword>
<reference evidence="18 19" key="1">
    <citation type="submission" date="2023-05" db="EMBL/GenBank/DDBJ databases">
        <title>B98-5 Cell Line De Novo Hybrid Assembly: An Optical Mapping Approach.</title>
        <authorList>
            <person name="Kananen K."/>
            <person name="Auerbach J.A."/>
            <person name="Kautto E."/>
            <person name="Blachly J.S."/>
        </authorList>
    </citation>
    <scope>NUCLEOTIDE SEQUENCE [LARGE SCALE GENOMIC DNA]</scope>
    <source>
        <strain evidence="18">B95-8</strain>
        <tissue evidence="18">Cell line</tissue>
    </source>
</reference>
<proteinExistence type="predicted"/>
<dbReference type="InterPro" id="IPR000082">
    <property type="entry name" value="SEA_dom"/>
</dbReference>
<keyword evidence="4" id="KW-0964">Secreted</keyword>
<evidence type="ECO:0000256" key="11">
    <source>
        <dbReference type="ARBA" id="ARBA00023180"/>
    </source>
</evidence>
<evidence type="ECO:0000256" key="5">
    <source>
        <dbReference type="ARBA" id="ARBA00022530"/>
    </source>
</evidence>
<keyword evidence="11" id="KW-0325">Glycoprotein</keyword>
<organism evidence="18 19">
    <name type="scientific">Saguinus oedipus</name>
    <name type="common">Cotton-top tamarin</name>
    <name type="synonym">Oedipomidas oedipus</name>
    <dbReference type="NCBI Taxonomy" id="9490"/>
    <lineage>
        <taxon>Eukaryota</taxon>
        <taxon>Metazoa</taxon>
        <taxon>Chordata</taxon>
        <taxon>Craniata</taxon>
        <taxon>Vertebrata</taxon>
        <taxon>Euteleostomi</taxon>
        <taxon>Mammalia</taxon>
        <taxon>Eutheria</taxon>
        <taxon>Euarchontoglires</taxon>
        <taxon>Primates</taxon>
        <taxon>Haplorrhini</taxon>
        <taxon>Platyrrhini</taxon>
        <taxon>Cebidae</taxon>
        <taxon>Callitrichinae</taxon>
        <taxon>Saguinus</taxon>
    </lineage>
</organism>
<keyword evidence="19" id="KW-1185">Reference proteome</keyword>
<evidence type="ECO:0000256" key="1">
    <source>
        <dbReference type="ARBA" id="ARBA00004437"/>
    </source>
</evidence>
<evidence type="ECO:0000256" key="15">
    <source>
        <dbReference type="ARBA" id="ARBA00042018"/>
    </source>
</evidence>
<comment type="caution">
    <text evidence="18">The sequence shown here is derived from an EMBL/GenBank/DDBJ whole genome shotgun (WGS) entry which is preliminary data.</text>
</comment>
<evidence type="ECO:0000313" key="18">
    <source>
        <dbReference type="EMBL" id="KAK2113958.1"/>
    </source>
</evidence>
<keyword evidence="6" id="KW-0358">Heparin-binding</keyword>
<keyword evidence="9" id="KW-0730">Sialic acid</keyword>
<dbReference type="PANTHER" id="PTHR12199">
    <property type="entry name" value="INTERPHOTORECEPTOR MATRIX PROTEOGLYCAN"/>
    <property type="match status" value="1"/>
</dbReference>
<dbReference type="PANTHER" id="PTHR12199:SF3">
    <property type="entry name" value="INTERPHOTORECEPTOR MATRIX PROTEOGLYCAN 1"/>
    <property type="match status" value="1"/>
</dbReference>
<feature type="non-terminal residue" evidence="18">
    <location>
        <position position="1"/>
    </location>
</feature>
<sequence length="73" mass="8213">LVPYLRSNLTGFKQLEILNFRNGSVIVNSKMKFAKSVPYNLTKAVHGVLEDFRSAAAQQLDLEIDSYSLNIEP</sequence>
<keyword evidence="13" id="KW-0373">Hyaluronic acid</keyword>
<accession>A0ABQ9VX30</accession>
<keyword evidence="12" id="KW-0966">Cell projection</keyword>
<evidence type="ECO:0000256" key="7">
    <source>
        <dbReference type="ARBA" id="ARBA00022729"/>
    </source>
</evidence>
<dbReference type="InterPro" id="IPR039861">
    <property type="entry name" value="IMPG"/>
</dbReference>
<evidence type="ECO:0000256" key="14">
    <source>
        <dbReference type="ARBA" id="ARBA00040753"/>
    </source>
</evidence>
<feature type="non-terminal residue" evidence="18">
    <location>
        <position position="73"/>
    </location>
</feature>
<comment type="function">
    <text evidence="16">Chondroitin sulfate-, heparin- and hyaluronan-binding protein. May serve to form a basic macromolecular scaffold comprising the insoluble interphotoreceptor matrix.</text>
</comment>
<keyword evidence="10" id="KW-0675">Receptor</keyword>
<evidence type="ECO:0000256" key="3">
    <source>
        <dbReference type="ARBA" id="ARBA00004593"/>
    </source>
</evidence>
<evidence type="ECO:0000256" key="10">
    <source>
        <dbReference type="ARBA" id="ARBA00023170"/>
    </source>
</evidence>
<feature type="domain" description="SEA" evidence="17">
    <location>
        <begin position="1"/>
        <end position="73"/>
    </location>
</feature>
<evidence type="ECO:0000313" key="19">
    <source>
        <dbReference type="Proteomes" id="UP001266305"/>
    </source>
</evidence>
<evidence type="ECO:0000256" key="8">
    <source>
        <dbReference type="ARBA" id="ARBA00022737"/>
    </source>
</evidence>